<sequence length="102" mass="10872">MNVNINFTLPDLPQLIVYLVLGILVAVLVGGLAQMRSGLGYLITVLVAALGAWFFANILRLEILGSPNLAGVPLVEAFIGALIVSLVAVMAFRRRGRVVLQS</sequence>
<feature type="transmembrane region" description="Helical" evidence="1">
    <location>
        <begin position="12"/>
        <end position="32"/>
    </location>
</feature>
<keyword evidence="5" id="KW-1185">Reference proteome</keyword>
<gene>
    <name evidence="2" type="ORF">HXX08_21370</name>
    <name evidence="3" type="ORF">OZ401_003958</name>
</gene>
<keyword evidence="1" id="KW-1133">Transmembrane helix</keyword>
<protein>
    <recommendedName>
        <fullName evidence="6">GlsB/YeaQ/YmgE family stress response membrane protein</fullName>
    </recommendedName>
</protein>
<dbReference type="Proteomes" id="UP001431572">
    <property type="component" value="Chromosome 2"/>
</dbReference>
<accession>A0A8T7M8E9</accession>
<evidence type="ECO:0008006" key="6">
    <source>
        <dbReference type="Google" id="ProtNLM"/>
    </source>
</evidence>
<reference evidence="3" key="2">
    <citation type="journal article" date="2024" name="Nature">
        <title>Anoxygenic phototroph of the Chloroflexota uses a type I reaction centre.</title>
        <authorList>
            <person name="Tsuji J.M."/>
            <person name="Shaw N.A."/>
            <person name="Nagashima S."/>
            <person name="Venkiteswaran J.J."/>
            <person name="Schiff S.L."/>
            <person name="Watanabe T."/>
            <person name="Fukui M."/>
            <person name="Hanada S."/>
            <person name="Tank M."/>
            <person name="Neufeld J.D."/>
        </authorList>
    </citation>
    <scope>NUCLEOTIDE SEQUENCE</scope>
    <source>
        <strain evidence="3">L227-S17</strain>
    </source>
</reference>
<proteinExistence type="predicted"/>
<keyword evidence="1" id="KW-0472">Membrane</keyword>
<dbReference type="EMBL" id="CP128400">
    <property type="protein sequence ID" value="WJW68349.1"/>
    <property type="molecule type" value="Genomic_DNA"/>
</dbReference>
<evidence type="ECO:0000256" key="1">
    <source>
        <dbReference type="SAM" id="Phobius"/>
    </source>
</evidence>
<feature type="transmembrane region" description="Helical" evidence="1">
    <location>
        <begin position="71"/>
        <end position="92"/>
    </location>
</feature>
<dbReference type="AlphaFoldDB" id="A0A8T7M8E9"/>
<evidence type="ECO:0000313" key="3">
    <source>
        <dbReference type="EMBL" id="WJW68349.1"/>
    </source>
</evidence>
<evidence type="ECO:0000313" key="4">
    <source>
        <dbReference type="Proteomes" id="UP000521676"/>
    </source>
</evidence>
<evidence type="ECO:0000313" key="2">
    <source>
        <dbReference type="EMBL" id="NWJ48415.1"/>
    </source>
</evidence>
<organism evidence="2 4">
    <name type="scientific">Candidatus Chlorohelix allophototropha</name>
    <dbReference type="NCBI Taxonomy" id="3003348"/>
    <lineage>
        <taxon>Bacteria</taxon>
        <taxon>Bacillati</taxon>
        <taxon>Chloroflexota</taxon>
        <taxon>Chloroflexia</taxon>
        <taxon>Candidatus Chloroheliales</taxon>
        <taxon>Candidatus Chloroheliaceae</taxon>
        <taxon>Candidatus Chlorohelix</taxon>
    </lineage>
</organism>
<feature type="transmembrane region" description="Helical" evidence="1">
    <location>
        <begin position="39"/>
        <end position="59"/>
    </location>
</feature>
<evidence type="ECO:0000313" key="5">
    <source>
        <dbReference type="Proteomes" id="UP001431572"/>
    </source>
</evidence>
<reference evidence="2 4" key="1">
    <citation type="submission" date="2020-06" db="EMBL/GenBank/DDBJ databases">
        <title>Anoxygenic phototrophic Chloroflexota member uses a Type I reaction center.</title>
        <authorList>
            <person name="Tsuji J.M."/>
            <person name="Shaw N.A."/>
            <person name="Nagashima S."/>
            <person name="Venkiteswaran J."/>
            <person name="Schiff S.L."/>
            <person name="Hanada S."/>
            <person name="Tank M."/>
            <person name="Neufeld J.D."/>
        </authorList>
    </citation>
    <scope>NUCLEOTIDE SEQUENCE [LARGE SCALE GENOMIC DNA]</scope>
    <source>
        <strain evidence="2">L227-S17</strain>
    </source>
</reference>
<dbReference type="EMBL" id="JACATZ010000003">
    <property type="protein sequence ID" value="NWJ48415.1"/>
    <property type="molecule type" value="Genomic_DNA"/>
</dbReference>
<keyword evidence="1" id="KW-0812">Transmembrane</keyword>
<dbReference type="Proteomes" id="UP000521676">
    <property type="component" value="Unassembled WGS sequence"/>
</dbReference>
<dbReference type="RefSeq" id="WP_341470254.1">
    <property type="nucleotide sequence ID" value="NZ_CP128400.1"/>
</dbReference>
<name>A0A8T7M8E9_9CHLR</name>